<name>M3HT80_LEPBO</name>
<sequence length="62" mass="6845">MAILISESKDGDFIAQVVHRFGNCSVRGSSSKGGSRALKALITHLKKIFLRRLPPMVLEARH</sequence>
<evidence type="ECO:0000313" key="2">
    <source>
        <dbReference type="EMBL" id="EMG00825.1"/>
    </source>
</evidence>
<dbReference type="AlphaFoldDB" id="M3HT80"/>
<dbReference type="Pfam" id="PF04028">
    <property type="entry name" value="DUF374"/>
    <property type="match status" value="1"/>
</dbReference>
<dbReference type="InterPro" id="IPR007172">
    <property type="entry name" value="DUF374"/>
</dbReference>
<feature type="domain" description="DUF374" evidence="1">
    <location>
        <begin position="1"/>
        <end position="47"/>
    </location>
</feature>
<dbReference type="BioCyc" id="LBOR1193007:G11KN-1243-MONOMER"/>
<proteinExistence type="predicted"/>
<evidence type="ECO:0000259" key="1">
    <source>
        <dbReference type="Pfam" id="PF04028"/>
    </source>
</evidence>
<protein>
    <submittedName>
        <fullName evidence="2">PF04028 domain protein</fullName>
    </submittedName>
</protein>
<dbReference type="Proteomes" id="UP000011783">
    <property type="component" value="Unassembled WGS sequence"/>
</dbReference>
<accession>M3HT80</accession>
<reference evidence="2 3" key="1">
    <citation type="submission" date="2013-01" db="EMBL/GenBank/DDBJ databases">
        <authorList>
            <person name="Harkins D.M."/>
            <person name="Durkin A.S."/>
            <person name="Brinkac L.M."/>
            <person name="Haft D.H."/>
            <person name="Selengut J.D."/>
            <person name="Sanka R."/>
            <person name="DePew J."/>
            <person name="Purushe J."/>
            <person name="Picardeau M."/>
            <person name="Werts C."/>
            <person name="Goarant C."/>
            <person name="Vinetz J.M."/>
            <person name="Sutton G.G."/>
            <person name="Nierman W.C."/>
            <person name="Fouts D.E."/>
        </authorList>
    </citation>
    <scope>NUCLEOTIDE SEQUENCE [LARGE SCALE GENOMIC DNA]</scope>
    <source>
        <strain evidence="2 3">200701203</strain>
    </source>
</reference>
<comment type="caution">
    <text evidence="2">The sequence shown here is derived from an EMBL/GenBank/DDBJ whole genome shotgun (WGS) entry which is preliminary data.</text>
</comment>
<dbReference type="EMBL" id="AKWO02000042">
    <property type="protein sequence ID" value="EMG00825.1"/>
    <property type="molecule type" value="Genomic_DNA"/>
</dbReference>
<gene>
    <name evidence="2" type="ORF">LEP1GSC123_0515</name>
</gene>
<organism evidence="2 3">
    <name type="scientific">Leptospira borgpetersenii str. 200701203</name>
    <dbReference type="NCBI Taxonomy" id="1193007"/>
    <lineage>
        <taxon>Bacteria</taxon>
        <taxon>Pseudomonadati</taxon>
        <taxon>Spirochaetota</taxon>
        <taxon>Spirochaetia</taxon>
        <taxon>Leptospirales</taxon>
        <taxon>Leptospiraceae</taxon>
        <taxon>Leptospira</taxon>
    </lineage>
</organism>
<evidence type="ECO:0000313" key="3">
    <source>
        <dbReference type="Proteomes" id="UP000011783"/>
    </source>
</evidence>